<dbReference type="EMBL" id="JAPDRK010000004">
    <property type="protein sequence ID" value="KAJ9613373.1"/>
    <property type="molecule type" value="Genomic_DNA"/>
</dbReference>
<dbReference type="GO" id="GO:0004802">
    <property type="term" value="F:transketolase activity"/>
    <property type="evidence" value="ECO:0007669"/>
    <property type="project" value="UniProtKB-EC"/>
</dbReference>
<keyword evidence="7" id="KW-0479">Metal-binding</keyword>
<comment type="cofactor">
    <cofactor evidence="2">
        <name>Mg(2+)</name>
        <dbReference type="ChEBI" id="CHEBI:18420"/>
    </cofactor>
</comment>
<keyword evidence="13" id="KW-1185">Reference proteome</keyword>
<comment type="cofactor">
    <cofactor evidence="1">
        <name>Co(2+)</name>
        <dbReference type="ChEBI" id="CHEBI:48828"/>
    </cofactor>
</comment>
<gene>
    <name evidence="12" type="ORF">H2200_003315</name>
</gene>
<dbReference type="SUPFAM" id="SSF52518">
    <property type="entry name" value="Thiamin diphosphate-binding fold (THDP-binding)"/>
    <property type="match status" value="2"/>
</dbReference>
<feature type="domain" description="Transketolase-like pyrimidine-binding" evidence="11">
    <location>
        <begin position="393"/>
        <end position="576"/>
    </location>
</feature>
<accession>A0AA38XH42</accession>
<comment type="catalytic activity">
    <reaction evidence="10">
        <text>D-sedoheptulose 7-phosphate + D-glyceraldehyde 3-phosphate = aldehydo-D-ribose 5-phosphate + D-xylulose 5-phosphate</text>
        <dbReference type="Rhea" id="RHEA:10508"/>
        <dbReference type="ChEBI" id="CHEBI:57483"/>
        <dbReference type="ChEBI" id="CHEBI:57737"/>
        <dbReference type="ChEBI" id="CHEBI:58273"/>
        <dbReference type="ChEBI" id="CHEBI:59776"/>
        <dbReference type="EC" id="2.2.1.1"/>
    </reaction>
</comment>
<dbReference type="FunFam" id="3.40.50.920:FF:000012">
    <property type="entry name" value="Transketolase, variant 1"/>
    <property type="match status" value="1"/>
</dbReference>
<dbReference type="Pfam" id="PF22613">
    <property type="entry name" value="Transketolase_C_1"/>
    <property type="match status" value="1"/>
</dbReference>
<evidence type="ECO:0000256" key="8">
    <source>
        <dbReference type="ARBA" id="ARBA00022842"/>
    </source>
</evidence>
<dbReference type="InterPro" id="IPR020826">
    <property type="entry name" value="Transketolase_BS"/>
</dbReference>
<dbReference type="Gene3D" id="3.40.50.970">
    <property type="match status" value="2"/>
</dbReference>
<dbReference type="PROSITE" id="PS00801">
    <property type="entry name" value="TRANSKETOLASE_1"/>
    <property type="match status" value="1"/>
</dbReference>
<comment type="similarity">
    <text evidence="4">Belongs to the transketolase family.</text>
</comment>
<comment type="cofactor">
    <cofactor evidence="3">
        <name>thiamine diphosphate</name>
        <dbReference type="ChEBI" id="CHEBI:58937"/>
    </cofactor>
</comment>
<evidence type="ECO:0000256" key="2">
    <source>
        <dbReference type="ARBA" id="ARBA00001946"/>
    </source>
</evidence>
<organism evidence="12 13">
    <name type="scientific">Cladophialophora chaetospira</name>
    <dbReference type="NCBI Taxonomy" id="386627"/>
    <lineage>
        <taxon>Eukaryota</taxon>
        <taxon>Fungi</taxon>
        <taxon>Dikarya</taxon>
        <taxon>Ascomycota</taxon>
        <taxon>Pezizomycotina</taxon>
        <taxon>Eurotiomycetes</taxon>
        <taxon>Chaetothyriomycetidae</taxon>
        <taxon>Chaetothyriales</taxon>
        <taxon>Herpotrichiellaceae</taxon>
        <taxon>Cladophialophora</taxon>
    </lineage>
</organism>
<keyword evidence="9" id="KW-0786">Thiamine pyrophosphate</keyword>
<dbReference type="GO" id="GO:0005634">
    <property type="term" value="C:nucleus"/>
    <property type="evidence" value="ECO:0007669"/>
    <property type="project" value="TreeGrafter"/>
</dbReference>
<dbReference type="GO" id="GO:0006098">
    <property type="term" value="P:pentose-phosphate shunt"/>
    <property type="evidence" value="ECO:0007669"/>
    <property type="project" value="TreeGrafter"/>
</dbReference>
<evidence type="ECO:0000256" key="5">
    <source>
        <dbReference type="ARBA" id="ARBA00013152"/>
    </source>
</evidence>
<keyword evidence="8" id="KW-0460">Magnesium</keyword>
<dbReference type="FunFam" id="3.40.50.970:FF:000004">
    <property type="entry name" value="Transketolase"/>
    <property type="match status" value="1"/>
</dbReference>
<name>A0AA38XH42_9EURO</name>
<evidence type="ECO:0000256" key="1">
    <source>
        <dbReference type="ARBA" id="ARBA00001941"/>
    </source>
</evidence>
<evidence type="ECO:0000256" key="7">
    <source>
        <dbReference type="ARBA" id="ARBA00022723"/>
    </source>
</evidence>
<evidence type="ECO:0000313" key="13">
    <source>
        <dbReference type="Proteomes" id="UP001172673"/>
    </source>
</evidence>
<keyword evidence="6" id="KW-0808">Transferase</keyword>
<proteinExistence type="inferred from homology"/>
<dbReference type="CDD" id="cd02012">
    <property type="entry name" value="TPP_TK"/>
    <property type="match status" value="1"/>
</dbReference>
<comment type="caution">
    <text evidence="12">The sequence shown here is derived from an EMBL/GenBank/DDBJ whole genome shotgun (WGS) entry which is preliminary data.</text>
</comment>
<dbReference type="AlphaFoldDB" id="A0AA38XH42"/>
<evidence type="ECO:0000256" key="10">
    <source>
        <dbReference type="ARBA" id="ARBA00049473"/>
    </source>
</evidence>
<dbReference type="PROSITE" id="PS00802">
    <property type="entry name" value="TRANSKETOLASE_2"/>
    <property type="match status" value="1"/>
</dbReference>
<dbReference type="Pfam" id="PF00456">
    <property type="entry name" value="Transketolase_N"/>
    <property type="match status" value="1"/>
</dbReference>
<dbReference type="InterPro" id="IPR029061">
    <property type="entry name" value="THDP-binding"/>
</dbReference>
<dbReference type="PANTHER" id="PTHR43522">
    <property type="entry name" value="TRANSKETOLASE"/>
    <property type="match status" value="1"/>
</dbReference>
<dbReference type="InterPro" id="IPR009014">
    <property type="entry name" value="Transketo_C/PFOR_II"/>
</dbReference>
<dbReference type="SUPFAM" id="SSF52922">
    <property type="entry name" value="TK C-terminal domain-like"/>
    <property type="match status" value="1"/>
</dbReference>
<sequence length="739" mass="81253">MAPSLEYYEEISHGALPIKSIPTKINGVEAVAGLQLDQTEKHDQVLKTFRAFIADQCQQFGGGHPGGAMGMAAIGIALYKYVMKYSPSNPSYFNRDRFVLSNGHTCLFQYLFMHLAGFKSLTVEQLKSYHSDRYDSLCPGHPEIENEGIEVTTGPLGQGVANAVGLAMATKHLGAVYNKPGHTVIDNMTWCMIGDACLQEGVGLEAVSLAGHWKLNNLAILYDNNNITCDGSADVACTENVNDKMRACGWNTIDVYDGDHNVTGIVQALLTARISQKPTFINIRTIIGIGSAASNSPKAHGAALGVEDIASLKKAWGLDPEQHFVIPDEVYNFFDDIVPRGRQLEADWSKTIDGYSNQYPELAAEYKLRVSGKMPLDWTKFIPSKEQLPTAPTSSRKSAGIVCNPLAENMSNFLIGTADLTPSVNMTYKKQVDFQSPDFVAACGMTGDYTGRYIHYGIREHAMCSISNGLVAFNKGTFLPVTSTFFMFYIYAAPAVRMAALQGLQQIHIATHDSIGTGEDGPTHQPIALPALYRSMPNVLYIRPCDGEEVAGAFVAAITATSTPTIISLSRQNLTQYPQHSSRDGVQKGAYTFIEEEDFDLTLLSTGSEMGFTVQTKELLQKEYNITARVVSFPCQRLFEQQSREYKESVLRYKSGKPVVAIEAYAPNGWERYADAAYSMKSFGKSLPGPVTYKYFGFEPKVMAPKISEFVQEVQREGIQSLRGEFRDLNGTMGYGVQH</sequence>
<dbReference type="InterPro" id="IPR005475">
    <property type="entry name" value="Transketolase-like_Pyr-bd"/>
</dbReference>
<dbReference type="InterPro" id="IPR049557">
    <property type="entry name" value="Transketolase_CS"/>
</dbReference>
<dbReference type="SMART" id="SM00861">
    <property type="entry name" value="Transket_pyr"/>
    <property type="match status" value="1"/>
</dbReference>
<evidence type="ECO:0000256" key="9">
    <source>
        <dbReference type="ARBA" id="ARBA00023052"/>
    </source>
</evidence>
<dbReference type="GO" id="GO:0005829">
    <property type="term" value="C:cytosol"/>
    <property type="evidence" value="ECO:0007669"/>
    <property type="project" value="TreeGrafter"/>
</dbReference>
<dbReference type="FunFam" id="3.40.50.970:FF:000003">
    <property type="entry name" value="Transketolase"/>
    <property type="match status" value="1"/>
</dbReference>
<evidence type="ECO:0000256" key="3">
    <source>
        <dbReference type="ARBA" id="ARBA00001964"/>
    </source>
</evidence>
<evidence type="ECO:0000256" key="6">
    <source>
        <dbReference type="ARBA" id="ARBA00022679"/>
    </source>
</evidence>
<evidence type="ECO:0000259" key="11">
    <source>
        <dbReference type="SMART" id="SM00861"/>
    </source>
</evidence>
<dbReference type="Pfam" id="PF02779">
    <property type="entry name" value="Transket_pyr"/>
    <property type="match status" value="1"/>
</dbReference>
<dbReference type="InterPro" id="IPR055152">
    <property type="entry name" value="Transketolase-like_C_2"/>
</dbReference>
<evidence type="ECO:0000256" key="4">
    <source>
        <dbReference type="ARBA" id="ARBA00007131"/>
    </source>
</evidence>
<dbReference type="Gene3D" id="3.40.50.920">
    <property type="match status" value="1"/>
</dbReference>
<dbReference type="CDD" id="cd07033">
    <property type="entry name" value="TPP_PYR_DXS_TK_like"/>
    <property type="match status" value="1"/>
</dbReference>
<dbReference type="InterPro" id="IPR005474">
    <property type="entry name" value="Transketolase_N"/>
</dbReference>
<dbReference type="InterPro" id="IPR033247">
    <property type="entry name" value="Transketolase_fam"/>
</dbReference>
<evidence type="ECO:0000313" key="12">
    <source>
        <dbReference type="EMBL" id="KAJ9613373.1"/>
    </source>
</evidence>
<protein>
    <recommendedName>
        <fullName evidence="5">transketolase</fullName>
        <ecNumber evidence="5">2.2.1.1</ecNumber>
    </recommendedName>
</protein>
<dbReference type="GO" id="GO:0046872">
    <property type="term" value="F:metal ion binding"/>
    <property type="evidence" value="ECO:0007669"/>
    <property type="project" value="UniProtKB-KW"/>
</dbReference>
<dbReference type="EC" id="2.2.1.1" evidence="5"/>
<dbReference type="Proteomes" id="UP001172673">
    <property type="component" value="Unassembled WGS sequence"/>
</dbReference>
<reference evidence="12" key="1">
    <citation type="submission" date="2022-10" db="EMBL/GenBank/DDBJ databases">
        <title>Culturing micro-colonial fungi from biological soil crusts in the Mojave desert and describing Neophaeococcomyces mojavensis, and introducing the new genera and species Taxawa tesnikishii.</title>
        <authorList>
            <person name="Kurbessoian T."/>
            <person name="Stajich J.E."/>
        </authorList>
    </citation>
    <scope>NUCLEOTIDE SEQUENCE</scope>
    <source>
        <strain evidence="12">TK_41</strain>
    </source>
</reference>
<dbReference type="PANTHER" id="PTHR43522:SF6">
    <property type="entry name" value="TRANSKETOLASE-LIKE PYRIMIDINE-BINDING DOMAIN-CONTAINING PROTEIN-RELATED"/>
    <property type="match status" value="1"/>
</dbReference>